<dbReference type="RefSeq" id="WP_092201799.1">
    <property type="nucleotide sequence ID" value="NZ_FOND01000015.1"/>
</dbReference>
<keyword evidence="4" id="KW-1185">Reference proteome</keyword>
<dbReference type="EMBL" id="FOND01000015">
    <property type="protein sequence ID" value="SFF51561.1"/>
    <property type="molecule type" value="Genomic_DNA"/>
</dbReference>
<accession>A0A1I2JFV5</accession>
<evidence type="ECO:0000256" key="2">
    <source>
        <dbReference type="SAM" id="Phobius"/>
    </source>
</evidence>
<keyword evidence="2" id="KW-0812">Transmembrane</keyword>
<keyword evidence="2" id="KW-0472">Membrane</keyword>
<evidence type="ECO:0000256" key="1">
    <source>
        <dbReference type="SAM" id="MobiDB-lite"/>
    </source>
</evidence>
<feature type="region of interest" description="Disordered" evidence="1">
    <location>
        <begin position="40"/>
        <end position="60"/>
    </location>
</feature>
<proteinExistence type="predicted"/>
<dbReference type="AlphaFoldDB" id="A0A1I2JFV5"/>
<sequence>MAWWGWLLVAWAGTACVVALWLGSALRLAERRDWFRRGGAERRRRPRHPGGSGTLSSSLR</sequence>
<gene>
    <name evidence="3" type="ORF">SAMN05216574_115128</name>
</gene>
<protein>
    <submittedName>
        <fullName evidence="3">Uncharacterized protein</fullName>
    </submittedName>
</protein>
<keyword evidence="2" id="KW-1133">Transmembrane helix</keyword>
<organism evidence="3 4">
    <name type="scientific">Blastococcus tunisiensis</name>
    <dbReference type="NCBI Taxonomy" id="1798228"/>
    <lineage>
        <taxon>Bacteria</taxon>
        <taxon>Bacillati</taxon>
        <taxon>Actinomycetota</taxon>
        <taxon>Actinomycetes</taxon>
        <taxon>Geodermatophilales</taxon>
        <taxon>Geodermatophilaceae</taxon>
        <taxon>Blastococcus</taxon>
    </lineage>
</organism>
<name>A0A1I2JFV5_9ACTN</name>
<evidence type="ECO:0000313" key="4">
    <source>
        <dbReference type="Proteomes" id="UP000198589"/>
    </source>
</evidence>
<feature type="transmembrane region" description="Helical" evidence="2">
    <location>
        <begin position="6"/>
        <end position="29"/>
    </location>
</feature>
<reference evidence="3" key="1">
    <citation type="submission" date="2016-10" db="EMBL/GenBank/DDBJ databases">
        <authorList>
            <person name="de Groot N.N."/>
        </authorList>
    </citation>
    <scope>NUCLEOTIDE SEQUENCE [LARGE SCALE GENOMIC DNA]</scope>
    <source>
        <strain evidence="3">DSM 46838</strain>
    </source>
</reference>
<evidence type="ECO:0000313" key="3">
    <source>
        <dbReference type="EMBL" id="SFF51561.1"/>
    </source>
</evidence>
<dbReference type="Proteomes" id="UP000198589">
    <property type="component" value="Unassembled WGS sequence"/>
</dbReference>